<accession>A0A6G7XEW9</accession>
<gene>
    <name evidence="1" type="ORF">G7068_07265</name>
</gene>
<evidence type="ECO:0000313" key="2">
    <source>
        <dbReference type="Proteomes" id="UP000502677"/>
    </source>
</evidence>
<keyword evidence="2" id="KW-1185">Reference proteome</keyword>
<dbReference type="Gene3D" id="3.30.750.180">
    <property type="entry name" value="GpdQ, beta-strand dimerisation domain"/>
    <property type="match status" value="1"/>
</dbReference>
<dbReference type="KEGG" id="lvi:G7068_07265"/>
<dbReference type="InterPro" id="IPR042283">
    <property type="entry name" value="GpdQ_catalytic"/>
</dbReference>
<dbReference type="Proteomes" id="UP000502677">
    <property type="component" value="Chromosome"/>
</dbReference>
<organism evidence="1 2">
    <name type="scientific">Leucobacter viscericola</name>
    <dbReference type="NCBI Taxonomy" id="2714935"/>
    <lineage>
        <taxon>Bacteria</taxon>
        <taxon>Bacillati</taxon>
        <taxon>Actinomycetota</taxon>
        <taxon>Actinomycetes</taxon>
        <taxon>Micrococcales</taxon>
        <taxon>Microbacteriaceae</taxon>
        <taxon>Leucobacter</taxon>
    </lineage>
</organism>
<protein>
    <recommendedName>
        <fullName evidence="3">Calcineurin-like phosphoesterase domain-containing protein</fullName>
    </recommendedName>
</protein>
<dbReference type="EMBL" id="CP049863">
    <property type="protein sequence ID" value="QIK63016.1"/>
    <property type="molecule type" value="Genomic_DNA"/>
</dbReference>
<proteinExistence type="predicted"/>
<dbReference type="Gene3D" id="3.60.21.40">
    <property type="entry name" value="GpdQ, catalytic alpha/beta sandwich domain"/>
    <property type="match status" value="1"/>
</dbReference>
<dbReference type="InterPro" id="IPR029052">
    <property type="entry name" value="Metallo-depent_PP-like"/>
</dbReference>
<evidence type="ECO:0000313" key="1">
    <source>
        <dbReference type="EMBL" id="QIK63016.1"/>
    </source>
</evidence>
<evidence type="ECO:0008006" key="3">
    <source>
        <dbReference type="Google" id="ProtNLM"/>
    </source>
</evidence>
<name>A0A6G7XEW9_9MICO</name>
<dbReference type="AlphaFoldDB" id="A0A6G7XEW9"/>
<dbReference type="InterPro" id="IPR042281">
    <property type="entry name" value="GpdQ_beta-strand"/>
</dbReference>
<dbReference type="SUPFAM" id="SSF56300">
    <property type="entry name" value="Metallo-dependent phosphatases"/>
    <property type="match status" value="1"/>
</dbReference>
<sequence length="289" mass="32731">MINHITDTQQGAFSYFTDNWCERVAKDIVFLREFTSGHVHTGDCIEWYTEKPEDEKYQAFRQTVMTSGKPYLDLPGNHDLTTFRQHVRSANEWAASVVGREKANSEMLLGDVAVLGISPDYIRRNADNTGYLNEYLSSETISWLDEKLQKYSSKRVWIGSHYFPLPHARNPVGPTGPAVGDWNKISEVLASHGNVVGWLSGDSHRAPGDQDTVRRIQAGNRKIWSINAPSSSGLGNPTAVVHQWTRYAGSLYVTDTLDDAIEVRWRNHLSARWENPLGEYVKVYRDSTD</sequence>
<reference evidence="1 2" key="1">
    <citation type="submission" date="2020-03" db="EMBL/GenBank/DDBJ databases">
        <title>Leucobacter sp. nov., isolated from beetles.</title>
        <authorList>
            <person name="Hyun D.-W."/>
            <person name="Bae J.-W."/>
        </authorList>
    </citation>
    <scope>NUCLEOTIDE SEQUENCE [LARGE SCALE GENOMIC DNA]</scope>
    <source>
        <strain evidence="1 2">HDW9C</strain>
    </source>
</reference>
<dbReference type="RefSeq" id="WP_166290638.1">
    <property type="nucleotide sequence ID" value="NZ_CP049863.1"/>
</dbReference>